<dbReference type="EMBL" id="HBFC01008866">
    <property type="protein sequence ID" value="CAD8702412.1"/>
    <property type="molecule type" value="Transcribed_RNA"/>
</dbReference>
<keyword evidence="2" id="KW-0472">Membrane</keyword>
<dbReference type="AlphaFoldDB" id="A0A7S0SBQ5"/>
<feature type="domain" description="VTT" evidence="3">
    <location>
        <begin position="593"/>
        <end position="727"/>
    </location>
</feature>
<feature type="region of interest" description="Disordered" evidence="1">
    <location>
        <begin position="42"/>
        <end position="104"/>
    </location>
</feature>
<evidence type="ECO:0008006" key="6">
    <source>
        <dbReference type="Google" id="ProtNLM"/>
    </source>
</evidence>
<accession>A0A7S0SBQ5</accession>
<reference evidence="5" key="1">
    <citation type="submission" date="2021-01" db="EMBL/GenBank/DDBJ databases">
        <authorList>
            <person name="Corre E."/>
            <person name="Pelletier E."/>
            <person name="Niang G."/>
            <person name="Scheremetjew M."/>
            <person name="Finn R."/>
            <person name="Kale V."/>
            <person name="Holt S."/>
            <person name="Cochrane G."/>
            <person name="Meng A."/>
            <person name="Brown T."/>
            <person name="Cohen L."/>
        </authorList>
    </citation>
    <scope>NUCLEOTIDE SEQUENCE</scope>
    <source>
        <strain evidence="5">SL-175</strain>
    </source>
</reference>
<feature type="region of interest" description="Disordered" evidence="1">
    <location>
        <begin position="1"/>
        <end position="21"/>
    </location>
</feature>
<dbReference type="InterPro" id="IPR032816">
    <property type="entry name" value="VTT_dom"/>
</dbReference>
<feature type="compositionally biased region" description="Low complexity" evidence="1">
    <location>
        <begin position="42"/>
        <end position="94"/>
    </location>
</feature>
<feature type="transmembrane region" description="Helical" evidence="2">
    <location>
        <begin position="575"/>
        <end position="593"/>
    </location>
</feature>
<organism evidence="5">
    <name type="scientific">Mantoniella antarctica</name>
    <dbReference type="NCBI Taxonomy" id="81844"/>
    <lineage>
        <taxon>Eukaryota</taxon>
        <taxon>Viridiplantae</taxon>
        <taxon>Chlorophyta</taxon>
        <taxon>Mamiellophyceae</taxon>
        <taxon>Mamiellales</taxon>
        <taxon>Mamiellaceae</taxon>
        <taxon>Mantoniella</taxon>
    </lineage>
</organism>
<evidence type="ECO:0000259" key="3">
    <source>
        <dbReference type="Pfam" id="PF09335"/>
    </source>
</evidence>
<dbReference type="PANTHER" id="PTHR45947:SF3">
    <property type="entry name" value="SULFOQUINOVOSYL TRANSFERASE SQD2"/>
    <property type="match status" value="1"/>
</dbReference>
<feature type="transmembrane region" description="Helical" evidence="2">
    <location>
        <begin position="704"/>
        <end position="724"/>
    </location>
</feature>
<sequence length="777" mass="82398">MHRYCGGATSTAAHGGHLGSCRRLPAVFPPLTTGARGRATTRYAAAADDSSSSSSPSTPSSSSLPPSSGASPPSQLASSSSPLLSPPSVATAASDSEAKIGGGGVGVARERRRILVMVEPSPFSHVSGMKNRFLRLIENLVELGDDVVVVTPDRNAPATYHGAQVIGVSGLRTGTFQLPFYPGNTLLLSYAKDPRVDELFRTNPPDLIHCSSPGALIWTACRLSEKYRIPLVQSYHTHLPIYIPRYTWAGLVKPMWDFIRLWTRKADMTMVTSSILQDELRGEGCPRLEVWQKGVDTVAFNPGFRSEEMHTKLCGGRGGKVIGCVGRLGAEKNLYDLKDVLARCPEGTNLALIGDGPERPKLEEHFKGTNTTFMGMMLGDDLAAAYASLDVFVMPSESETLGFVVMEAMASGVPVVAVRAGGLQDILTNTPEVGQLYTSGDFTAAAALTSELLTDHTEWARQSASCRDAVEEWSWMASNTKLRDQQYTKAWARFKKRDRLKIFIELVDSRRRFATACNLVMNHQWGLQFAGYVSAVAALVAARSLLVNSGAMTAALAGHTWLASVQAGVQASGPFGPAVFASAIALASMLPLVPTQPLFIAAGLLFGTCEGALISLLGALEAAFFAFVISRQKGVAKIATALASGAGFGAPIRRVFRDQLKKVEAYLADGGDAGIVTKLTLYRLIPNAPFTISNYLLGLTRVPLPLFMGSTALGLAPWCAFYALVGSAGNAFVAGSLGDATSVVLIGADMAIAAAMGVLLLAAPLKATMARVDAFQG</sequence>
<dbReference type="CDD" id="cd03814">
    <property type="entry name" value="GT4-like"/>
    <property type="match status" value="1"/>
</dbReference>
<feature type="transmembrane region" description="Helical" evidence="2">
    <location>
        <begin position="744"/>
        <end position="763"/>
    </location>
</feature>
<dbReference type="PANTHER" id="PTHR45947">
    <property type="entry name" value="SULFOQUINOVOSYL TRANSFERASE SQD2"/>
    <property type="match status" value="1"/>
</dbReference>
<dbReference type="Gene3D" id="3.40.50.2000">
    <property type="entry name" value="Glycogen Phosphorylase B"/>
    <property type="match status" value="2"/>
</dbReference>
<evidence type="ECO:0000259" key="4">
    <source>
        <dbReference type="Pfam" id="PF13439"/>
    </source>
</evidence>
<feature type="transmembrane region" description="Helical" evidence="2">
    <location>
        <begin position="525"/>
        <end position="546"/>
    </location>
</feature>
<dbReference type="InterPro" id="IPR028098">
    <property type="entry name" value="Glyco_trans_4-like_N"/>
</dbReference>
<evidence type="ECO:0000256" key="1">
    <source>
        <dbReference type="SAM" id="MobiDB-lite"/>
    </source>
</evidence>
<feature type="compositionally biased region" description="Low complexity" evidence="1">
    <location>
        <begin position="1"/>
        <end position="15"/>
    </location>
</feature>
<dbReference type="SUPFAM" id="SSF53756">
    <property type="entry name" value="UDP-Glycosyltransferase/glycogen phosphorylase"/>
    <property type="match status" value="1"/>
</dbReference>
<feature type="transmembrane region" description="Helical" evidence="2">
    <location>
        <begin position="599"/>
        <end position="629"/>
    </location>
</feature>
<dbReference type="InterPro" id="IPR050194">
    <property type="entry name" value="Glycosyltransferase_grp1"/>
</dbReference>
<gene>
    <name evidence="5" type="ORF">MANT1106_LOCUS5094</name>
</gene>
<name>A0A7S0SBQ5_9CHLO</name>
<keyword evidence="2" id="KW-1133">Transmembrane helix</keyword>
<dbReference type="Pfam" id="PF13439">
    <property type="entry name" value="Glyco_transf_4"/>
    <property type="match status" value="1"/>
</dbReference>
<protein>
    <recommendedName>
        <fullName evidence="6">Glycosyltransferase subfamily 4-like N-terminal domain-containing protein</fullName>
    </recommendedName>
</protein>
<proteinExistence type="predicted"/>
<evidence type="ECO:0000313" key="5">
    <source>
        <dbReference type="EMBL" id="CAD8702412.1"/>
    </source>
</evidence>
<keyword evidence="2" id="KW-0812">Transmembrane</keyword>
<evidence type="ECO:0000256" key="2">
    <source>
        <dbReference type="SAM" id="Phobius"/>
    </source>
</evidence>
<dbReference type="Pfam" id="PF09335">
    <property type="entry name" value="VTT_dom"/>
    <property type="match status" value="1"/>
</dbReference>
<feature type="domain" description="Glycosyltransferase subfamily 4-like N-terminal" evidence="4">
    <location>
        <begin position="126"/>
        <end position="297"/>
    </location>
</feature>
<dbReference type="GO" id="GO:0016757">
    <property type="term" value="F:glycosyltransferase activity"/>
    <property type="evidence" value="ECO:0007669"/>
    <property type="project" value="TreeGrafter"/>
</dbReference>
<dbReference type="Pfam" id="PF13692">
    <property type="entry name" value="Glyco_trans_1_4"/>
    <property type="match status" value="1"/>
</dbReference>